<evidence type="ECO:0000256" key="11">
    <source>
        <dbReference type="ARBA" id="ARBA00023065"/>
    </source>
</evidence>
<reference evidence="16 17" key="1">
    <citation type="submission" date="2019-03" db="EMBL/GenBank/DDBJ databases">
        <title>Genomic Encyclopedia of Type Strains, Phase IV (KMG-IV): sequencing the most valuable type-strain genomes for metagenomic binning, comparative biology and taxonomic classification.</title>
        <authorList>
            <person name="Goeker M."/>
        </authorList>
    </citation>
    <scope>NUCLEOTIDE SEQUENCE [LARGE SCALE GENOMIC DNA]</scope>
    <source>
        <strain evidence="16 17">DSM 101688</strain>
    </source>
</reference>
<protein>
    <submittedName>
        <fullName evidence="16">Chemotaxis protein MotA</fullName>
    </submittedName>
</protein>
<evidence type="ECO:0000256" key="4">
    <source>
        <dbReference type="ARBA" id="ARBA00022475"/>
    </source>
</evidence>
<dbReference type="PANTHER" id="PTHR30433">
    <property type="entry name" value="CHEMOTAXIS PROTEIN MOTA"/>
    <property type="match status" value="1"/>
</dbReference>
<dbReference type="AlphaFoldDB" id="A0A4R3JED6"/>
<feature type="transmembrane region" description="Helical" evidence="13">
    <location>
        <begin position="7"/>
        <end position="28"/>
    </location>
</feature>
<feature type="transmembrane region" description="Helical" evidence="13">
    <location>
        <begin position="197"/>
        <end position="220"/>
    </location>
</feature>
<proteinExistence type="inferred from homology"/>
<keyword evidence="9" id="KW-0375">Hydrogen ion transport</keyword>
<dbReference type="GO" id="GO:0071978">
    <property type="term" value="P:bacterial-type flagellum-dependent swarming motility"/>
    <property type="evidence" value="ECO:0007669"/>
    <property type="project" value="InterPro"/>
</dbReference>
<dbReference type="NCBIfam" id="TIGR03818">
    <property type="entry name" value="MotA1"/>
    <property type="match status" value="1"/>
</dbReference>
<accession>A0A4R3JED6</accession>
<evidence type="ECO:0000256" key="3">
    <source>
        <dbReference type="ARBA" id="ARBA00022448"/>
    </source>
</evidence>
<feature type="transmembrane region" description="Helical" evidence="13">
    <location>
        <begin position="174"/>
        <end position="191"/>
    </location>
</feature>
<feature type="domain" description="MotA/TolQ/ExbB proton channel" evidence="14">
    <location>
        <begin position="135"/>
        <end position="237"/>
    </location>
</feature>
<dbReference type="Proteomes" id="UP000295304">
    <property type="component" value="Unassembled WGS sequence"/>
</dbReference>
<dbReference type="InterPro" id="IPR046786">
    <property type="entry name" value="MotA_N"/>
</dbReference>
<evidence type="ECO:0000256" key="13">
    <source>
        <dbReference type="SAM" id="Phobius"/>
    </source>
</evidence>
<keyword evidence="6" id="KW-0997">Cell inner membrane</keyword>
<dbReference type="EMBL" id="SLZW01000002">
    <property type="protein sequence ID" value="TCS64242.1"/>
    <property type="molecule type" value="Genomic_DNA"/>
</dbReference>
<keyword evidence="3" id="KW-0813">Transport</keyword>
<evidence type="ECO:0000256" key="12">
    <source>
        <dbReference type="ARBA" id="ARBA00023136"/>
    </source>
</evidence>
<organism evidence="16 17">
    <name type="scientific">Varunaivibrio sulfuroxidans</name>
    <dbReference type="NCBI Taxonomy" id="1773489"/>
    <lineage>
        <taxon>Bacteria</taxon>
        <taxon>Pseudomonadati</taxon>
        <taxon>Pseudomonadota</taxon>
        <taxon>Alphaproteobacteria</taxon>
        <taxon>Rhodospirillales</taxon>
        <taxon>Magnetovibrionaceae</taxon>
        <taxon>Varunaivibrio</taxon>
    </lineage>
</organism>
<evidence type="ECO:0000313" key="17">
    <source>
        <dbReference type="Proteomes" id="UP000295304"/>
    </source>
</evidence>
<dbReference type="GO" id="GO:0005886">
    <property type="term" value="C:plasma membrane"/>
    <property type="evidence" value="ECO:0007669"/>
    <property type="project" value="UniProtKB-SubCell"/>
</dbReference>
<dbReference type="OrthoDB" id="9782603at2"/>
<dbReference type="RefSeq" id="WP_132938193.1">
    <property type="nucleotide sequence ID" value="NZ_CP119676.1"/>
</dbReference>
<gene>
    <name evidence="16" type="ORF">EDD55_102284</name>
</gene>
<dbReference type="GO" id="GO:1902600">
    <property type="term" value="P:proton transmembrane transport"/>
    <property type="evidence" value="ECO:0007669"/>
    <property type="project" value="UniProtKB-KW"/>
</dbReference>
<dbReference type="InterPro" id="IPR000540">
    <property type="entry name" value="Flag_MotA_CS"/>
</dbReference>
<evidence type="ECO:0000259" key="14">
    <source>
        <dbReference type="Pfam" id="PF01618"/>
    </source>
</evidence>
<keyword evidence="12 13" id="KW-0472">Membrane</keyword>
<dbReference type="InterPro" id="IPR022522">
    <property type="entry name" value="Flagellar_motor_stator_MotA"/>
</dbReference>
<keyword evidence="4" id="KW-1003">Cell membrane</keyword>
<evidence type="ECO:0000313" key="16">
    <source>
        <dbReference type="EMBL" id="TCS64242.1"/>
    </source>
</evidence>
<dbReference type="Pfam" id="PF01618">
    <property type="entry name" value="MotA_ExbB"/>
    <property type="match status" value="1"/>
</dbReference>
<dbReference type="InterPro" id="IPR047055">
    <property type="entry name" value="MotA-like"/>
</dbReference>
<feature type="transmembrane region" description="Helical" evidence="13">
    <location>
        <begin position="34"/>
        <end position="54"/>
    </location>
</feature>
<dbReference type="Pfam" id="PF20560">
    <property type="entry name" value="MotA_N"/>
    <property type="match status" value="1"/>
</dbReference>
<feature type="domain" description="Motility protein A N-terminal" evidence="15">
    <location>
        <begin position="4"/>
        <end position="93"/>
    </location>
</feature>
<comment type="similarity">
    <text evidence="2">Belongs to the MotA family.</text>
</comment>
<keyword evidence="7 13" id="KW-0812">Transmembrane</keyword>
<dbReference type="InterPro" id="IPR002898">
    <property type="entry name" value="MotA_ExbB_proton_chnl"/>
</dbReference>
<dbReference type="PANTHER" id="PTHR30433:SF4">
    <property type="entry name" value="MOTILITY PROTEIN A"/>
    <property type="match status" value="1"/>
</dbReference>
<comment type="subcellular location">
    <subcellularLocation>
        <location evidence="1">Cell inner membrane</location>
        <topology evidence="1">Multi-pass membrane protein</topology>
    </subcellularLocation>
</comment>
<evidence type="ECO:0000259" key="15">
    <source>
        <dbReference type="Pfam" id="PF20560"/>
    </source>
</evidence>
<evidence type="ECO:0000256" key="7">
    <source>
        <dbReference type="ARBA" id="ARBA00022692"/>
    </source>
</evidence>
<keyword evidence="10 13" id="KW-1133">Transmembrane helix</keyword>
<evidence type="ECO:0000256" key="5">
    <source>
        <dbReference type="ARBA" id="ARBA00022500"/>
    </source>
</evidence>
<name>A0A4R3JED6_9PROT</name>
<comment type="caution">
    <text evidence="16">The sequence shown here is derived from an EMBL/GenBank/DDBJ whole genome shotgun (WGS) entry which is preliminary data.</text>
</comment>
<keyword evidence="17" id="KW-1185">Reference proteome</keyword>
<evidence type="ECO:0000256" key="1">
    <source>
        <dbReference type="ARBA" id="ARBA00004429"/>
    </source>
</evidence>
<evidence type="ECO:0000256" key="2">
    <source>
        <dbReference type="ARBA" id="ARBA00008038"/>
    </source>
</evidence>
<dbReference type="PROSITE" id="PS01307">
    <property type="entry name" value="MOTA"/>
    <property type="match status" value="1"/>
</dbReference>
<keyword evidence="5" id="KW-0145">Chemotaxis</keyword>
<evidence type="ECO:0000256" key="9">
    <source>
        <dbReference type="ARBA" id="ARBA00022781"/>
    </source>
</evidence>
<keyword evidence="8" id="KW-0283">Flagellar rotation</keyword>
<keyword evidence="11" id="KW-0406">Ion transport</keyword>
<sequence length="287" mass="30654">MLFIVGIVVVIGAVIGGFMGAGGHLVVLWQPLEFVIIFGAAIGAFLISNPKSVITGTLKSLGKLIKGPKYGRDDYMELLSVLYTVFKLAKSKGDLALESHVENPDDSSIFQQYPGFHSDHHAVEFLCDYLRMLTLGTSNPHEVGDIMDLELESHHEEHHNITSAVTTLADGTPALGIVAAVLGIIHTMGSITEPPEILGHLIGAALVGTFSGILFSYGFFGPMAGSLTHTFNSESQYLTCIRAGIIAHMQGYAPQVSIEFARKTLGSDVRPTFAELEDSVQNAGDAG</sequence>
<evidence type="ECO:0000256" key="6">
    <source>
        <dbReference type="ARBA" id="ARBA00022519"/>
    </source>
</evidence>
<evidence type="ECO:0000256" key="8">
    <source>
        <dbReference type="ARBA" id="ARBA00022779"/>
    </source>
</evidence>
<evidence type="ECO:0000256" key="10">
    <source>
        <dbReference type="ARBA" id="ARBA00022989"/>
    </source>
</evidence>
<dbReference type="GO" id="GO:0006935">
    <property type="term" value="P:chemotaxis"/>
    <property type="evidence" value="ECO:0007669"/>
    <property type="project" value="UniProtKB-KW"/>
</dbReference>